<dbReference type="Proteomes" id="UP000584374">
    <property type="component" value="Unassembled WGS sequence"/>
</dbReference>
<organism evidence="2 3">
    <name type="scientific">Saccharopolyspora phatthalungensis</name>
    <dbReference type="NCBI Taxonomy" id="664693"/>
    <lineage>
        <taxon>Bacteria</taxon>
        <taxon>Bacillati</taxon>
        <taxon>Actinomycetota</taxon>
        <taxon>Actinomycetes</taxon>
        <taxon>Pseudonocardiales</taxon>
        <taxon>Pseudonocardiaceae</taxon>
        <taxon>Saccharopolyspora</taxon>
    </lineage>
</organism>
<name>A0A840PQD6_9PSEU</name>
<dbReference type="AlphaFoldDB" id="A0A840PQD6"/>
<feature type="compositionally biased region" description="Acidic residues" evidence="1">
    <location>
        <begin position="1"/>
        <end position="13"/>
    </location>
</feature>
<gene>
    <name evidence="2" type="ORF">BJ970_000046</name>
</gene>
<keyword evidence="3" id="KW-1185">Reference proteome</keyword>
<evidence type="ECO:0000313" key="3">
    <source>
        <dbReference type="Proteomes" id="UP000584374"/>
    </source>
</evidence>
<feature type="region of interest" description="Disordered" evidence="1">
    <location>
        <begin position="1"/>
        <end position="30"/>
    </location>
</feature>
<comment type="caution">
    <text evidence="2">The sequence shown here is derived from an EMBL/GenBank/DDBJ whole genome shotgun (WGS) entry which is preliminary data.</text>
</comment>
<evidence type="ECO:0000313" key="2">
    <source>
        <dbReference type="EMBL" id="MBB5152512.1"/>
    </source>
</evidence>
<sequence length="30" mass="3511">MCMPEDEAEAESTADEKQDFDPRGWPYYQA</sequence>
<accession>A0A840PQD6</accession>
<evidence type="ECO:0000256" key="1">
    <source>
        <dbReference type="SAM" id="MobiDB-lite"/>
    </source>
</evidence>
<dbReference type="EMBL" id="JACHIW010000001">
    <property type="protein sequence ID" value="MBB5152512.1"/>
    <property type="molecule type" value="Genomic_DNA"/>
</dbReference>
<reference evidence="2 3" key="1">
    <citation type="submission" date="2020-08" db="EMBL/GenBank/DDBJ databases">
        <title>Sequencing the genomes of 1000 actinobacteria strains.</title>
        <authorList>
            <person name="Klenk H.-P."/>
        </authorList>
    </citation>
    <scope>NUCLEOTIDE SEQUENCE [LARGE SCALE GENOMIC DNA]</scope>
    <source>
        <strain evidence="2 3">DSM 45584</strain>
    </source>
</reference>
<protein>
    <submittedName>
        <fullName evidence="2">Uncharacterized protein</fullName>
    </submittedName>
</protein>
<proteinExistence type="predicted"/>